<organism evidence="2 3">
    <name type="scientific">Suricata suricatta</name>
    <name type="common">Meerkat</name>
    <dbReference type="NCBI Taxonomy" id="37032"/>
    <lineage>
        <taxon>Eukaryota</taxon>
        <taxon>Metazoa</taxon>
        <taxon>Chordata</taxon>
        <taxon>Craniata</taxon>
        <taxon>Vertebrata</taxon>
        <taxon>Euteleostomi</taxon>
        <taxon>Mammalia</taxon>
        <taxon>Eutheria</taxon>
        <taxon>Laurasiatheria</taxon>
        <taxon>Carnivora</taxon>
        <taxon>Feliformia</taxon>
        <taxon>Herpestidae</taxon>
        <taxon>Suricata</taxon>
    </lineage>
</organism>
<reference evidence="2 3" key="1">
    <citation type="submission" date="2019-05" db="EMBL/GenBank/DDBJ databases">
        <title>A Chromosome-scale Meerkat (S. suricatta) Genome Assembly.</title>
        <authorList>
            <person name="Dudchenko O."/>
            <person name="Lieberman Aiden E."/>
            <person name="Tung J."/>
            <person name="Barreiro L.B."/>
            <person name="Clutton-Brock T.H."/>
        </authorList>
    </citation>
    <scope>NUCLEOTIDE SEQUENCE [LARGE SCALE GENOMIC DNA]</scope>
</reference>
<name>A0A673V3U9_SURSU</name>
<feature type="region of interest" description="Disordered" evidence="1">
    <location>
        <begin position="22"/>
        <end position="54"/>
    </location>
</feature>
<dbReference type="Ensembl" id="ENSSSUT00005032124.1">
    <property type="protein sequence ID" value="ENSSSUP00005028125.1"/>
    <property type="gene ID" value="ENSSSUG00005018160.1"/>
</dbReference>
<protein>
    <submittedName>
        <fullName evidence="2">Uncharacterized protein</fullName>
    </submittedName>
</protein>
<evidence type="ECO:0000256" key="1">
    <source>
        <dbReference type="SAM" id="MobiDB-lite"/>
    </source>
</evidence>
<evidence type="ECO:0000313" key="3">
    <source>
        <dbReference type="Proteomes" id="UP000472268"/>
    </source>
</evidence>
<reference evidence="2" key="3">
    <citation type="submission" date="2025-09" db="UniProtKB">
        <authorList>
            <consortium name="Ensembl"/>
        </authorList>
    </citation>
    <scope>IDENTIFICATION</scope>
</reference>
<evidence type="ECO:0000313" key="2">
    <source>
        <dbReference type="Ensembl" id="ENSSSUP00005028125.1"/>
    </source>
</evidence>
<feature type="region of interest" description="Disordered" evidence="1">
    <location>
        <begin position="77"/>
        <end position="106"/>
    </location>
</feature>
<sequence length="106" mass="11798">MLSETKFNQNLEFSSTDQIDLYDGVLMATSQPSDDRSSSMESPPPICQKPSPKTEVEWYQGLGEGRERRVSMKMLFSGLPPTKNERGSGACKFSSSEQDTSHCARN</sequence>
<accession>A0A673V3U9</accession>
<proteinExistence type="predicted"/>
<reference evidence="2" key="2">
    <citation type="submission" date="2025-08" db="UniProtKB">
        <authorList>
            <consortium name="Ensembl"/>
        </authorList>
    </citation>
    <scope>IDENTIFICATION</scope>
</reference>
<dbReference type="AlphaFoldDB" id="A0A673V3U9"/>
<keyword evidence="3" id="KW-1185">Reference proteome</keyword>
<dbReference type="Proteomes" id="UP000472268">
    <property type="component" value="Chromosome 9"/>
</dbReference>